<keyword evidence="4" id="KW-0732">Signal</keyword>
<sequence length="146" mass="16983">MFSQIICVAAVVAFVSADLYADRDNYYGRGRGYYGDDNHQDIDYKFKYVVRDDQTYNYQTRDEEKDGKTVRGSYSLVEPDGSTRIVKYTADEYGFHAQVDNDKSETSYGQDYKSSHDYRPSYDKKPSYSQQSVYPVPSYAPKYKSY</sequence>
<dbReference type="Proteomes" id="UP000014500">
    <property type="component" value="Unassembled WGS sequence"/>
</dbReference>
<dbReference type="eggNOG" id="ENOG502SGA3">
    <property type="taxonomic scope" value="Eukaryota"/>
</dbReference>
<keyword evidence="6" id="KW-1185">Reference proteome</keyword>
<dbReference type="PANTHER" id="PTHR12236">
    <property type="entry name" value="STRUCTURAL CONTITUENT OF CUTICLE"/>
    <property type="match status" value="1"/>
</dbReference>
<dbReference type="OMA" id="NDYSHTE"/>
<protein>
    <submittedName>
        <fullName evidence="5">Uncharacterized protein</fullName>
    </submittedName>
</protein>
<evidence type="ECO:0000313" key="5">
    <source>
        <dbReference type="EnsemblMetazoa" id="SMAR003644-PA"/>
    </source>
</evidence>
<evidence type="ECO:0000256" key="1">
    <source>
        <dbReference type="ARBA" id="ARBA00022460"/>
    </source>
</evidence>
<feature type="signal peptide" evidence="4">
    <location>
        <begin position="1"/>
        <end position="17"/>
    </location>
</feature>
<dbReference type="InterPro" id="IPR031311">
    <property type="entry name" value="CHIT_BIND_RR_consensus"/>
</dbReference>
<organism evidence="5 6">
    <name type="scientific">Strigamia maritima</name>
    <name type="common">European centipede</name>
    <name type="synonym">Geophilus maritimus</name>
    <dbReference type="NCBI Taxonomy" id="126957"/>
    <lineage>
        <taxon>Eukaryota</taxon>
        <taxon>Metazoa</taxon>
        <taxon>Ecdysozoa</taxon>
        <taxon>Arthropoda</taxon>
        <taxon>Myriapoda</taxon>
        <taxon>Chilopoda</taxon>
        <taxon>Pleurostigmophora</taxon>
        <taxon>Geophilomorpha</taxon>
        <taxon>Linotaeniidae</taxon>
        <taxon>Strigamia</taxon>
    </lineage>
</organism>
<evidence type="ECO:0000256" key="4">
    <source>
        <dbReference type="SAM" id="SignalP"/>
    </source>
</evidence>
<dbReference type="PROSITE" id="PS00233">
    <property type="entry name" value="CHIT_BIND_RR_1"/>
    <property type="match status" value="1"/>
</dbReference>
<evidence type="ECO:0000313" key="6">
    <source>
        <dbReference type="Proteomes" id="UP000014500"/>
    </source>
</evidence>
<feature type="compositionally biased region" description="Basic and acidic residues" evidence="3">
    <location>
        <begin position="113"/>
        <end position="126"/>
    </location>
</feature>
<dbReference type="PhylomeDB" id="T1IRF4"/>
<reference evidence="6" key="1">
    <citation type="submission" date="2011-05" db="EMBL/GenBank/DDBJ databases">
        <authorList>
            <person name="Richards S.R."/>
            <person name="Qu J."/>
            <person name="Jiang H."/>
            <person name="Jhangiani S.N."/>
            <person name="Agravi P."/>
            <person name="Goodspeed R."/>
            <person name="Gross S."/>
            <person name="Mandapat C."/>
            <person name="Jackson L."/>
            <person name="Mathew T."/>
            <person name="Pu L."/>
            <person name="Thornton R."/>
            <person name="Saada N."/>
            <person name="Wilczek-Boney K.B."/>
            <person name="Lee S."/>
            <person name="Kovar C."/>
            <person name="Wu Y."/>
            <person name="Scherer S.E."/>
            <person name="Worley K.C."/>
            <person name="Muzny D.M."/>
            <person name="Gibbs R."/>
        </authorList>
    </citation>
    <scope>NUCLEOTIDE SEQUENCE</scope>
    <source>
        <strain evidence="6">Brora</strain>
    </source>
</reference>
<dbReference type="InterPro" id="IPR051217">
    <property type="entry name" value="Insect_Cuticle_Struc_Prot"/>
</dbReference>
<dbReference type="HOGENOM" id="CLU_1779755_0_0_1"/>
<dbReference type="STRING" id="126957.T1IRF4"/>
<evidence type="ECO:0000256" key="3">
    <source>
        <dbReference type="SAM" id="MobiDB-lite"/>
    </source>
</evidence>
<feature type="region of interest" description="Disordered" evidence="3">
    <location>
        <begin position="99"/>
        <end position="146"/>
    </location>
</feature>
<dbReference type="PANTHER" id="PTHR12236:SF18">
    <property type="entry name" value="CUTICULAR PROTEIN 66D"/>
    <property type="match status" value="1"/>
</dbReference>
<reference evidence="5" key="2">
    <citation type="submission" date="2015-02" db="UniProtKB">
        <authorList>
            <consortium name="EnsemblMetazoa"/>
        </authorList>
    </citation>
    <scope>IDENTIFICATION</scope>
</reference>
<proteinExistence type="predicted"/>
<dbReference type="InterPro" id="IPR000618">
    <property type="entry name" value="Insect_cuticle"/>
</dbReference>
<name>T1IRF4_STRMM</name>
<dbReference type="AlphaFoldDB" id="T1IRF4"/>
<keyword evidence="1 2" id="KW-0193">Cuticle</keyword>
<dbReference type="GO" id="GO:0042302">
    <property type="term" value="F:structural constituent of cuticle"/>
    <property type="evidence" value="ECO:0007669"/>
    <property type="project" value="UniProtKB-UniRule"/>
</dbReference>
<dbReference type="GO" id="GO:0005615">
    <property type="term" value="C:extracellular space"/>
    <property type="evidence" value="ECO:0007669"/>
    <property type="project" value="TreeGrafter"/>
</dbReference>
<dbReference type="PROSITE" id="PS51155">
    <property type="entry name" value="CHIT_BIND_RR_2"/>
    <property type="match status" value="1"/>
</dbReference>
<dbReference type="EMBL" id="JH431357">
    <property type="status" value="NOT_ANNOTATED_CDS"/>
    <property type="molecule type" value="Genomic_DNA"/>
</dbReference>
<dbReference type="EnsemblMetazoa" id="SMAR003644-RA">
    <property type="protein sequence ID" value="SMAR003644-PA"/>
    <property type="gene ID" value="SMAR003644"/>
</dbReference>
<evidence type="ECO:0000256" key="2">
    <source>
        <dbReference type="PROSITE-ProRule" id="PRU00497"/>
    </source>
</evidence>
<dbReference type="PRINTS" id="PR00947">
    <property type="entry name" value="CUTICLE"/>
</dbReference>
<dbReference type="Pfam" id="PF00379">
    <property type="entry name" value="Chitin_bind_4"/>
    <property type="match status" value="1"/>
</dbReference>
<accession>T1IRF4</accession>
<feature type="chain" id="PRO_5004579445" evidence="4">
    <location>
        <begin position="18"/>
        <end position="146"/>
    </location>
</feature>
<dbReference type="GO" id="GO:0031012">
    <property type="term" value="C:extracellular matrix"/>
    <property type="evidence" value="ECO:0007669"/>
    <property type="project" value="TreeGrafter"/>
</dbReference>